<reference evidence="2" key="1">
    <citation type="submission" date="2017-08" db="EMBL/GenBank/DDBJ databases">
        <authorList>
            <person name="Polle J.E."/>
            <person name="Barry K."/>
            <person name="Cushman J."/>
            <person name="Schmutz J."/>
            <person name="Tran D."/>
            <person name="Hathwaick L.T."/>
            <person name="Yim W.C."/>
            <person name="Jenkins J."/>
            <person name="Mckie-Krisberg Z.M."/>
            <person name="Prochnik S."/>
            <person name="Lindquist E."/>
            <person name="Dockter R.B."/>
            <person name="Adam C."/>
            <person name="Molina H."/>
            <person name="Bunkerborg J."/>
            <person name="Jin E."/>
            <person name="Buchheim M."/>
            <person name="Magnuson J."/>
        </authorList>
    </citation>
    <scope>NUCLEOTIDE SEQUENCE</scope>
    <source>
        <strain evidence="2">CCAP 19/18</strain>
    </source>
</reference>
<name>A0ABQ7GHE7_DUNSA</name>
<dbReference type="Pfam" id="PF25373">
    <property type="entry name" value="SBNO"/>
    <property type="match status" value="1"/>
</dbReference>
<proteinExistence type="predicted"/>
<keyword evidence="3" id="KW-1185">Reference proteome</keyword>
<comment type="caution">
    <text evidence="2">The sequence shown here is derived from an EMBL/GenBank/DDBJ whole genome shotgun (WGS) entry which is preliminary data.</text>
</comment>
<accession>A0ABQ7GHE7</accession>
<dbReference type="EMBL" id="MU069779">
    <property type="protein sequence ID" value="KAF5834029.1"/>
    <property type="molecule type" value="Genomic_DNA"/>
</dbReference>
<protein>
    <recommendedName>
        <fullName evidence="1">SBNO alpha/beta domain-containing protein</fullName>
    </recommendedName>
</protein>
<evidence type="ECO:0000313" key="3">
    <source>
        <dbReference type="Proteomes" id="UP000815325"/>
    </source>
</evidence>
<dbReference type="InterPro" id="IPR026741">
    <property type="entry name" value="SNO"/>
</dbReference>
<gene>
    <name evidence="2" type="ORF">DUNSADRAFT_9468</name>
</gene>
<dbReference type="Proteomes" id="UP000815325">
    <property type="component" value="Unassembled WGS sequence"/>
</dbReference>
<evidence type="ECO:0000259" key="1">
    <source>
        <dbReference type="Pfam" id="PF25373"/>
    </source>
</evidence>
<dbReference type="PANTHER" id="PTHR12706">
    <property type="entry name" value="STRAWBERRY NOTCH-RELATED"/>
    <property type="match status" value="1"/>
</dbReference>
<organism evidence="2 3">
    <name type="scientific">Dunaliella salina</name>
    <name type="common">Green alga</name>
    <name type="synonym">Protococcus salinus</name>
    <dbReference type="NCBI Taxonomy" id="3046"/>
    <lineage>
        <taxon>Eukaryota</taxon>
        <taxon>Viridiplantae</taxon>
        <taxon>Chlorophyta</taxon>
        <taxon>core chlorophytes</taxon>
        <taxon>Chlorophyceae</taxon>
        <taxon>CS clade</taxon>
        <taxon>Chlamydomonadales</taxon>
        <taxon>Dunaliellaceae</taxon>
        <taxon>Dunaliella</taxon>
    </lineage>
</organism>
<sequence length="247" mass="28822">MQSANRLEPAIQATLQARCKRKAVKAPPKRRRAAKCKWEEKEERKEQLFEYFASTLQASVRKAKSEEGMNYLNHVPVYLDKRMEIHRDLVTGASTHYVKLRVDDGLSWENAKELRDATREELISKGAPPGQLGKYGFYISRQNWRALNKPQIVLCTEAVAKAFSDTRFTKYQVRRPNQTSSAVWPEHDLLQRYRPLRNDEEAERLWKWWHTTLVTCCLHGPNCQVRNVKGHCETGSRIYHKHMVSGE</sequence>
<evidence type="ECO:0000313" key="2">
    <source>
        <dbReference type="EMBL" id="KAF5834029.1"/>
    </source>
</evidence>
<dbReference type="PANTHER" id="PTHR12706:SF30">
    <property type="entry name" value="PROTEIN STRAWBERRY NOTCH-RELATED"/>
    <property type="match status" value="1"/>
</dbReference>
<dbReference type="InterPro" id="IPR057332">
    <property type="entry name" value="SBNO_a/b_dom"/>
</dbReference>
<feature type="domain" description="SBNO alpha/beta" evidence="1">
    <location>
        <begin position="135"/>
        <end position="237"/>
    </location>
</feature>